<evidence type="ECO:0000259" key="3">
    <source>
        <dbReference type="Pfam" id="PF14504"/>
    </source>
</evidence>
<dbReference type="InterPro" id="IPR014044">
    <property type="entry name" value="CAP_dom"/>
</dbReference>
<dbReference type="Pfam" id="PF00188">
    <property type="entry name" value="CAP"/>
    <property type="match status" value="1"/>
</dbReference>
<keyword evidence="1" id="KW-0812">Transmembrane</keyword>
<dbReference type="AlphaFoldDB" id="A0A372L641"/>
<keyword evidence="1" id="KW-1133">Transmembrane helix</keyword>
<dbReference type="PANTHER" id="PTHR31157">
    <property type="entry name" value="SCP DOMAIN-CONTAINING PROTEIN"/>
    <property type="match status" value="1"/>
</dbReference>
<keyword evidence="5" id="KW-1185">Reference proteome</keyword>
<evidence type="ECO:0000256" key="1">
    <source>
        <dbReference type="SAM" id="Phobius"/>
    </source>
</evidence>
<dbReference type="CDD" id="cd05379">
    <property type="entry name" value="CAP_bacterial"/>
    <property type="match status" value="1"/>
</dbReference>
<feature type="domain" description="CAP-associated" evidence="3">
    <location>
        <begin position="115"/>
        <end position="251"/>
    </location>
</feature>
<proteinExistence type="predicted"/>
<gene>
    <name evidence="4" type="ORF">D0466_21590</name>
</gene>
<evidence type="ECO:0000313" key="4">
    <source>
        <dbReference type="EMBL" id="RFU60444.1"/>
    </source>
</evidence>
<dbReference type="Gene3D" id="3.40.33.10">
    <property type="entry name" value="CAP"/>
    <property type="match status" value="1"/>
</dbReference>
<accession>A0A372L641</accession>
<feature type="domain" description="SCP" evidence="2">
    <location>
        <begin position="269"/>
        <end position="382"/>
    </location>
</feature>
<evidence type="ECO:0000313" key="5">
    <source>
        <dbReference type="Proteomes" id="UP000262939"/>
    </source>
</evidence>
<dbReference type="Proteomes" id="UP000262939">
    <property type="component" value="Unassembled WGS sequence"/>
</dbReference>
<dbReference type="EMBL" id="QVTD01000026">
    <property type="protein sequence ID" value="RFU60444.1"/>
    <property type="molecule type" value="Genomic_DNA"/>
</dbReference>
<dbReference type="SUPFAM" id="SSF55797">
    <property type="entry name" value="PR-1-like"/>
    <property type="match status" value="1"/>
</dbReference>
<keyword evidence="4" id="KW-0645">Protease</keyword>
<dbReference type="InterPro" id="IPR035940">
    <property type="entry name" value="CAP_sf"/>
</dbReference>
<sequence length="388" mass="44308">MNRNGGDKLRRIFLLLIFSLVIYASWSLFGKPANKTGLQQSLENIESKIASVTQSQEFSDAFDTLRSGFLHLVEEIDSAIDQLPKEEQEVESQKLEKPKLSTPSEDMFTVYNFGLGDAKAKVEKKVGAPKRSSVNEYGVKWHTYHKDYQHFFMAAYDENNKVAGLYTNQDLLASKKGIKRGTPKATVRSKLGEPLTKIRKGMAYYQFEENRDYDVFRIDGTYTTVFYDKHQKNTVTSIQIISEGLENNKKDFYSKGSPALTKGFEFQLFDLTNATRVNHNLSILSWDAHVKETARKHSADMAKNQYFSHTNLEGESPFDRMEEDRVRFITAGENLASGQFSSIFAHEGLMNSMGHRKNILQKDFELLGVGVAFDSKSRPYYTENFYAK</sequence>
<organism evidence="4 5">
    <name type="scientific">Peribacillus glennii</name>
    <dbReference type="NCBI Taxonomy" id="2303991"/>
    <lineage>
        <taxon>Bacteria</taxon>
        <taxon>Bacillati</taxon>
        <taxon>Bacillota</taxon>
        <taxon>Bacilli</taxon>
        <taxon>Bacillales</taxon>
        <taxon>Bacillaceae</taxon>
        <taxon>Peribacillus</taxon>
    </lineage>
</organism>
<dbReference type="InterPro" id="IPR029410">
    <property type="entry name" value="CAP_assoc"/>
</dbReference>
<reference evidence="4 5" key="1">
    <citation type="submission" date="2018-08" db="EMBL/GenBank/DDBJ databases">
        <title>Bacillus chawlae sp. nov., Bacillus glennii sp. nov., and Bacillus saganii sp. nov. Isolated from the Vehicle Assembly Building at Kennedy Space Center where the Viking Spacecraft were Assembled.</title>
        <authorList>
            <person name="Seuylemezian A."/>
            <person name="Vaishampayan P."/>
        </authorList>
    </citation>
    <scope>NUCLEOTIDE SEQUENCE [LARGE SCALE GENOMIC DNA]</scope>
    <source>
        <strain evidence="4 5">V44-8</strain>
    </source>
</reference>
<feature type="transmembrane region" description="Helical" evidence="1">
    <location>
        <begin position="12"/>
        <end position="29"/>
    </location>
</feature>
<evidence type="ECO:0000259" key="2">
    <source>
        <dbReference type="Pfam" id="PF00188"/>
    </source>
</evidence>
<dbReference type="Pfam" id="PF14504">
    <property type="entry name" value="CAP_assoc_N"/>
    <property type="match status" value="1"/>
</dbReference>
<dbReference type="PANTHER" id="PTHR31157:SF1">
    <property type="entry name" value="SCP DOMAIN-CONTAINING PROTEIN"/>
    <property type="match status" value="1"/>
</dbReference>
<dbReference type="OrthoDB" id="9783944at2"/>
<dbReference type="GO" id="GO:0008233">
    <property type="term" value="F:peptidase activity"/>
    <property type="evidence" value="ECO:0007669"/>
    <property type="project" value="UniProtKB-KW"/>
</dbReference>
<keyword evidence="1" id="KW-0472">Membrane</keyword>
<name>A0A372L641_9BACI</name>
<dbReference type="GO" id="GO:0006508">
    <property type="term" value="P:proteolysis"/>
    <property type="evidence" value="ECO:0007669"/>
    <property type="project" value="UniProtKB-KW"/>
</dbReference>
<keyword evidence="4" id="KW-0378">Hydrolase</keyword>
<protein>
    <submittedName>
        <fullName evidence="4">Serine protease</fullName>
    </submittedName>
</protein>
<comment type="caution">
    <text evidence="4">The sequence shown here is derived from an EMBL/GenBank/DDBJ whole genome shotgun (WGS) entry which is preliminary data.</text>
</comment>